<protein>
    <recommendedName>
        <fullName evidence="3">HEAT repeat-containing protein</fullName>
    </recommendedName>
</protein>
<dbReference type="InterPro" id="IPR016024">
    <property type="entry name" value="ARM-type_fold"/>
</dbReference>
<organism evidence="1 2">
    <name type="scientific">Seinonella peptonophila</name>
    <dbReference type="NCBI Taxonomy" id="112248"/>
    <lineage>
        <taxon>Bacteria</taxon>
        <taxon>Bacillati</taxon>
        <taxon>Bacillota</taxon>
        <taxon>Bacilli</taxon>
        <taxon>Bacillales</taxon>
        <taxon>Thermoactinomycetaceae</taxon>
        <taxon>Seinonella</taxon>
    </lineage>
</organism>
<name>A0A1M4YDH4_9BACL</name>
<evidence type="ECO:0000313" key="1">
    <source>
        <dbReference type="EMBL" id="SHF03643.1"/>
    </source>
</evidence>
<evidence type="ECO:0000313" key="2">
    <source>
        <dbReference type="Proteomes" id="UP000184476"/>
    </source>
</evidence>
<dbReference type="EMBL" id="FQVL01000006">
    <property type="protein sequence ID" value="SHF03643.1"/>
    <property type="molecule type" value="Genomic_DNA"/>
</dbReference>
<sequence>MPKSYDAWWEREEPFSPLPEHLLNLLHQEDPNFITELKDYAFSLLNCYEPKVPNPSRSYYDYRYLPIDKKKDFSWIWTLYVTDHPLARQAFLELTEARNFKELSDQFKDNRFQVYKINWIYNPFRVSSYSHAWVPHHNYYYRYIKGIFKLTERRKDQQVWAMLAHRFDADVGNIYRHTYSSNTRNYLRRRAWRFLRGLGEENSPEYVKFATEVLLCYTNQDSKGYSWNYGQNFSHLWLYNHIIYHHSKRHVYKNLNSSFQIVSEEPTEEREEAFPHLWDQAPELLWKLICEAQIPNIIEFAARALFQGNPGYMEQFDNQVFEELFQSQIPTRAAFAAKVLLQRSPLVYAKELSKFIFSQHREVRYEAIRFLLSHQYDWSHERWNQVLMFLIQSLQGAKDVSHSYNHWFYDVTNLLHQELFPILLKYLDRALFVRLVSINHPQLDPLIMEVFSKIDPSKIALTATDVIPFLSSPNTELVERTRRFIEHHFTKLQFDVDALFALTMIPGEAHQVFLTQFLADRILWTVPFLTEYLQKCWKHMLDSNVDESIRLYLLEDILGSLFFHELKETSLDRILLLLHSDQSAFQEFGARLLALTQPDPQQLSFQQLLELAHCPVFLVREEARKMIERRTEGLLDDWIVNLIETDWDDTREWMMKHLQQLSAVRPALIYGLLDTARTDVQQIAMQLVSKHDAHLDLKELFTHAAESPYLVVQDYALSLAERLDLDQMLLEKMELFFRTVLLHVNKGSQLKQGAFKLLLQIGKQDQTKAEWVSRLLSDVARNGGKRDFERILVALTQLQERYPNINTPILIG</sequence>
<dbReference type="Proteomes" id="UP000184476">
    <property type="component" value="Unassembled WGS sequence"/>
</dbReference>
<dbReference type="OrthoDB" id="435394at2"/>
<dbReference type="AlphaFoldDB" id="A0A1M4YDH4"/>
<evidence type="ECO:0008006" key="3">
    <source>
        <dbReference type="Google" id="ProtNLM"/>
    </source>
</evidence>
<proteinExistence type="predicted"/>
<reference evidence="1 2" key="1">
    <citation type="submission" date="2016-11" db="EMBL/GenBank/DDBJ databases">
        <authorList>
            <person name="Jaros S."/>
            <person name="Januszkiewicz K."/>
            <person name="Wedrychowicz H."/>
        </authorList>
    </citation>
    <scope>NUCLEOTIDE SEQUENCE [LARGE SCALE GENOMIC DNA]</scope>
    <source>
        <strain evidence="1 2">DSM 44666</strain>
    </source>
</reference>
<dbReference type="RefSeq" id="WP_073154991.1">
    <property type="nucleotide sequence ID" value="NZ_FQVL01000006.1"/>
</dbReference>
<accession>A0A1M4YDH4</accession>
<dbReference type="STRING" id="112248.SAMN05444392_106171"/>
<keyword evidence="2" id="KW-1185">Reference proteome</keyword>
<dbReference type="SUPFAM" id="SSF48371">
    <property type="entry name" value="ARM repeat"/>
    <property type="match status" value="1"/>
</dbReference>
<gene>
    <name evidence="1" type="ORF">SAMN05444392_106171</name>
</gene>